<evidence type="ECO:0000313" key="2">
    <source>
        <dbReference type="EMBL" id="NIZ69963.1"/>
    </source>
</evidence>
<proteinExistence type="predicted"/>
<dbReference type="Proteomes" id="UP000778951">
    <property type="component" value="Unassembled WGS sequence"/>
</dbReference>
<dbReference type="EMBL" id="JAATLM010000001">
    <property type="protein sequence ID" value="NIZ69963.1"/>
    <property type="molecule type" value="Genomic_DNA"/>
</dbReference>
<organism evidence="2 3">
    <name type="scientific">Entomospira culicis</name>
    <dbReference type="NCBI Taxonomy" id="2719989"/>
    <lineage>
        <taxon>Bacteria</taxon>
        <taxon>Pseudomonadati</taxon>
        <taxon>Spirochaetota</taxon>
        <taxon>Spirochaetia</taxon>
        <taxon>Spirochaetales</taxon>
        <taxon>Spirochaetaceae</taxon>
        <taxon>Entomospira</taxon>
    </lineage>
</organism>
<keyword evidence="3" id="KW-1185">Reference proteome</keyword>
<accession>A0A968GGA6</accession>
<evidence type="ECO:0000256" key="1">
    <source>
        <dbReference type="SAM" id="MobiDB-lite"/>
    </source>
</evidence>
<gene>
    <name evidence="2" type="ORF">HCT48_07055</name>
</gene>
<dbReference type="AlphaFoldDB" id="A0A968GGA6"/>
<reference evidence="2" key="1">
    <citation type="submission" date="2020-03" db="EMBL/GenBank/DDBJ databases">
        <title>Spirochaetal bacteria isolated from arthropods constitute a novel genus Entomospira genus novum within the order Spirochaetales.</title>
        <authorList>
            <person name="Grana-Miraglia L."/>
            <person name="Sikutova S."/>
            <person name="Fingerle V."/>
            <person name="Sing A."/>
            <person name="Castillo-Ramirez S."/>
            <person name="Margos G."/>
            <person name="Rudolf I."/>
        </authorList>
    </citation>
    <scope>NUCLEOTIDE SEQUENCE</scope>
    <source>
        <strain evidence="2">BR149</strain>
    </source>
</reference>
<protein>
    <submittedName>
        <fullName evidence="2">Uncharacterized protein</fullName>
    </submittedName>
</protein>
<sequence>MKKIFIWLVMSAGVLFAQEINWQGIDFPKSAQATIAQMERTQGPGEWVESGRRYRGKGMFLGTKAEVELLVDGDFIQQAIFTWQEEGDVLASKSYWRTLLRELLGTRLSVDLFSGAHLWRMEGGSHVKWSQEVHQEVRAREASKLEGKIRSESKSRRLYSIDREEHEHEGELTLDGVQLGSDEEITVEIVHHRVEFYQLRPLSSTSTSNEEEQENLTDTRGSEEREDSVDGNE</sequence>
<feature type="region of interest" description="Disordered" evidence="1">
    <location>
        <begin position="200"/>
        <end position="233"/>
    </location>
</feature>
<evidence type="ECO:0000313" key="3">
    <source>
        <dbReference type="Proteomes" id="UP000778951"/>
    </source>
</evidence>
<feature type="compositionally biased region" description="Acidic residues" evidence="1">
    <location>
        <begin position="224"/>
        <end position="233"/>
    </location>
</feature>
<comment type="caution">
    <text evidence="2">The sequence shown here is derived from an EMBL/GenBank/DDBJ whole genome shotgun (WGS) entry which is preliminary data.</text>
</comment>
<name>A0A968GGA6_9SPIO</name>
<dbReference type="RefSeq" id="WP_167696031.1">
    <property type="nucleotide sequence ID" value="NZ_CP118181.1"/>
</dbReference>